<feature type="region of interest" description="Disordered" evidence="1">
    <location>
        <begin position="1"/>
        <end position="50"/>
    </location>
</feature>
<gene>
    <name evidence="2" type="ORF">PCOR1329_LOCUS31943</name>
</gene>
<organism evidence="2 3">
    <name type="scientific">Prorocentrum cordatum</name>
    <dbReference type="NCBI Taxonomy" id="2364126"/>
    <lineage>
        <taxon>Eukaryota</taxon>
        <taxon>Sar</taxon>
        <taxon>Alveolata</taxon>
        <taxon>Dinophyceae</taxon>
        <taxon>Prorocentrales</taxon>
        <taxon>Prorocentraceae</taxon>
        <taxon>Prorocentrum</taxon>
    </lineage>
</organism>
<dbReference type="EMBL" id="CAUYUJ010012769">
    <property type="protein sequence ID" value="CAK0834551.1"/>
    <property type="molecule type" value="Genomic_DNA"/>
</dbReference>
<proteinExistence type="predicted"/>
<name>A0ABN9SRU0_9DINO</name>
<reference evidence="2" key="1">
    <citation type="submission" date="2023-10" db="EMBL/GenBank/DDBJ databases">
        <authorList>
            <person name="Chen Y."/>
            <person name="Shah S."/>
            <person name="Dougan E. K."/>
            <person name="Thang M."/>
            <person name="Chan C."/>
        </authorList>
    </citation>
    <scope>NUCLEOTIDE SEQUENCE [LARGE SCALE GENOMIC DNA]</scope>
</reference>
<accession>A0ABN9SRU0</accession>
<evidence type="ECO:0000313" key="3">
    <source>
        <dbReference type="Proteomes" id="UP001189429"/>
    </source>
</evidence>
<evidence type="ECO:0000256" key="1">
    <source>
        <dbReference type="SAM" id="MobiDB-lite"/>
    </source>
</evidence>
<keyword evidence="3" id="KW-1185">Reference proteome</keyword>
<dbReference type="Proteomes" id="UP001189429">
    <property type="component" value="Unassembled WGS sequence"/>
</dbReference>
<feature type="compositionally biased region" description="Basic and acidic residues" evidence="1">
    <location>
        <begin position="41"/>
        <end position="50"/>
    </location>
</feature>
<protein>
    <submittedName>
        <fullName evidence="2">Uncharacterized protein</fullName>
    </submittedName>
</protein>
<sequence length="138" mass="14813">GAEGGPRRGHHAELEADRGLPRGEGHGRGGGQARGGQQRRAAAEARGRHGLAEGRVRLGAAVVHIGARQDRPRCGCWGGPAGGWSPRRPAFWEDRVLRPAVRVEELAAAAADAIEDWTSRFPPACGCWARTSWWATRL</sequence>
<evidence type="ECO:0000313" key="2">
    <source>
        <dbReference type="EMBL" id="CAK0834551.1"/>
    </source>
</evidence>
<feature type="compositionally biased region" description="Basic and acidic residues" evidence="1">
    <location>
        <begin position="11"/>
        <end position="27"/>
    </location>
</feature>
<comment type="caution">
    <text evidence="2">The sequence shown here is derived from an EMBL/GenBank/DDBJ whole genome shotgun (WGS) entry which is preliminary data.</text>
</comment>
<feature type="non-terminal residue" evidence="2">
    <location>
        <position position="1"/>
    </location>
</feature>